<keyword evidence="5" id="KW-1185">Reference proteome</keyword>
<dbReference type="Pfam" id="PF22725">
    <property type="entry name" value="GFO_IDH_MocA_C3"/>
    <property type="match status" value="1"/>
</dbReference>
<dbReference type="InterPro" id="IPR000683">
    <property type="entry name" value="Gfo/Idh/MocA-like_OxRdtase_N"/>
</dbReference>
<dbReference type="Pfam" id="PF01408">
    <property type="entry name" value="GFO_IDH_MocA"/>
    <property type="match status" value="1"/>
</dbReference>
<dbReference type="Gene3D" id="3.30.360.10">
    <property type="entry name" value="Dihydrodipicolinate Reductase, domain 2"/>
    <property type="match status" value="1"/>
</dbReference>
<dbReference type="Gene3D" id="3.40.50.720">
    <property type="entry name" value="NAD(P)-binding Rossmann-like Domain"/>
    <property type="match status" value="1"/>
</dbReference>
<comment type="caution">
    <text evidence="4">The sequence shown here is derived from an EMBL/GenBank/DDBJ whole genome shotgun (WGS) entry which is preliminary data.</text>
</comment>
<proteinExistence type="predicted"/>
<evidence type="ECO:0000259" key="2">
    <source>
        <dbReference type="Pfam" id="PF01408"/>
    </source>
</evidence>
<evidence type="ECO:0000313" key="5">
    <source>
        <dbReference type="Proteomes" id="UP000031671"/>
    </source>
</evidence>
<dbReference type="GO" id="GO:0000166">
    <property type="term" value="F:nucleotide binding"/>
    <property type="evidence" value="ECO:0007669"/>
    <property type="project" value="InterPro"/>
</dbReference>
<evidence type="ECO:0000256" key="1">
    <source>
        <dbReference type="ARBA" id="ARBA00023002"/>
    </source>
</evidence>
<dbReference type="InterPro" id="IPR036291">
    <property type="entry name" value="NAD(P)-bd_dom_sf"/>
</dbReference>
<evidence type="ECO:0000259" key="3">
    <source>
        <dbReference type="Pfam" id="PF22725"/>
    </source>
</evidence>
<accession>A0A0B8NWJ4</accession>
<dbReference type="InterPro" id="IPR050463">
    <property type="entry name" value="Gfo/Idh/MocA_oxidrdct_glycsds"/>
</dbReference>
<reference evidence="4 5" key="2">
    <citation type="submission" date="2015-01" db="EMBL/GenBank/DDBJ databases">
        <authorList>
            <consortium name="NBRP consortium"/>
            <person name="Sawabe T."/>
            <person name="Meirelles P."/>
            <person name="Feng G."/>
            <person name="Sayaka M."/>
            <person name="Hattori M."/>
            <person name="Ohkuma M."/>
        </authorList>
    </citation>
    <scope>NUCLEOTIDE SEQUENCE [LARGE SCALE GENOMIC DNA]</scope>
    <source>
        <strain evidence="5">JCM 19231</strain>
    </source>
</reference>
<dbReference type="AlphaFoldDB" id="A0A0B8NWJ4"/>
<dbReference type="GO" id="GO:0016491">
    <property type="term" value="F:oxidoreductase activity"/>
    <property type="evidence" value="ECO:0007669"/>
    <property type="project" value="UniProtKB-KW"/>
</dbReference>
<organism evidence="4 5">
    <name type="scientific">Vibrio ishigakensis</name>
    <dbReference type="NCBI Taxonomy" id="1481914"/>
    <lineage>
        <taxon>Bacteria</taxon>
        <taxon>Pseudomonadati</taxon>
        <taxon>Pseudomonadota</taxon>
        <taxon>Gammaproteobacteria</taxon>
        <taxon>Vibrionales</taxon>
        <taxon>Vibrionaceae</taxon>
        <taxon>Vibrio</taxon>
    </lineage>
</organism>
<name>A0A0B8NWJ4_9VIBR</name>
<dbReference type="SUPFAM" id="SSF55347">
    <property type="entry name" value="Glyceraldehyde-3-phosphate dehydrogenase-like, C-terminal domain"/>
    <property type="match status" value="1"/>
</dbReference>
<feature type="domain" description="Gfo/Idh/MocA-like oxidoreductase N-terminal" evidence="2">
    <location>
        <begin position="23"/>
        <end position="140"/>
    </location>
</feature>
<sequence length="308" mass="34220">MDKIAKALQLAYKPTLTQGFEPRIALIGCGEISGAHLQAYQKAGYQVVALCDIDQQAMEKRQQEFFPEAKLYSDYEVLLEEASVDIVDITTHPDIRVKMIEKAIVAGKHILSQKPYVLNLEDGLRLAELAEAKGVKLAINQNARWAPHFSYLKEAVRQGLVGEVQDVQLCVNWDHNMIASMPFNEMKYAILYDFGIHWFDMLAGFMHPKKAVDVMATAAVGVGQTAKPPLLNNTIVRYENAQASIVLSANTMYGQNDRTVIIGTQGTLVSEGPNLNQQTITLHTKEGRISPVLEEHGLPMGSMVRWPS</sequence>
<dbReference type="Proteomes" id="UP000031671">
    <property type="component" value="Unassembled WGS sequence"/>
</dbReference>
<protein>
    <submittedName>
        <fullName evidence="4">Putative oxidoreductase</fullName>
    </submittedName>
</protein>
<dbReference type="PANTHER" id="PTHR43818">
    <property type="entry name" value="BCDNA.GH03377"/>
    <property type="match status" value="1"/>
</dbReference>
<dbReference type="EMBL" id="BBRZ01000010">
    <property type="protein sequence ID" value="GAM55114.1"/>
    <property type="molecule type" value="Genomic_DNA"/>
</dbReference>
<dbReference type="InterPro" id="IPR055170">
    <property type="entry name" value="GFO_IDH_MocA-like_dom"/>
</dbReference>
<keyword evidence="1" id="KW-0560">Oxidoreductase</keyword>
<gene>
    <name evidence="4" type="ORF">JCM19231_1930</name>
</gene>
<evidence type="ECO:0000313" key="4">
    <source>
        <dbReference type="EMBL" id="GAM55114.1"/>
    </source>
</evidence>
<reference evidence="4 5" key="1">
    <citation type="submission" date="2015-01" db="EMBL/GenBank/DDBJ databases">
        <title>Vibrio sp. C1 JCM 19231 whole genome shotgun sequence.</title>
        <authorList>
            <person name="Sawabe T."/>
            <person name="Meirelles P."/>
            <person name="Feng G."/>
            <person name="Sayaka M."/>
            <person name="Hattori M."/>
            <person name="Ohkuma M."/>
        </authorList>
    </citation>
    <scope>NUCLEOTIDE SEQUENCE [LARGE SCALE GENOMIC DNA]</scope>
    <source>
        <strain evidence="5">JCM 19231</strain>
    </source>
</reference>
<dbReference type="PANTHER" id="PTHR43818:SF11">
    <property type="entry name" value="BCDNA.GH03377"/>
    <property type="match status" value="1"/>
</dbReference>
<dbReference type="SUPFAM" id="SSF51735">
    <property type="entry name" value="NAD(P)-binding Rossmann-fold domains"/>
    <property type="match status" value="1"/>
</dbReference>
<feature type="domain" description="GFO/IDH/MocA-like oxidoreductase" evidence="3">
    <location>
        <begin position="150"/>
        <end position="268"/>
    </location>
</feature>